<name>A0A5B2V735_9HYPH</name>
<dbReference type="GO" id="GO:0016791">
    <property type="term" value="F:phosphatase activity"/>
    <property type="evidence" value="ECO:0007669"/>
    <property type="project" value="TreeGrafter"/>
</dbReference>
<dbReference type="GO" id="GO:0005737">
    <property type="term" value="C:cytoplasm"/>
    <property type="evidence" value="ECO:0007669"/>
    <property type="project" value="TreeGrafter"/>
</dbReference>
<dbReference type="AlphaFoldDB" id="A0A5B2V735"/>
<keyword evidence="3" id="KW-1185">Reference proteome</keyword>
<dbReference type="OrthoDB" id="9807890at2"/>
<dbReference type="Gene3D" id="3.60.21.10">
    <property type="match status" value="1"/>
</dbReference>
<dbReference type="RefSeq" id="WP_149821906.1">
    <property type="nucleotide sequence ID" value="NZ_VUOA01000043.1"/>
</dbReference>
<protein>
    <submittedName>
        <fullName evidence="2">Serine/threonine protein phosphatase</fullName>
    </submittedName>
</protein>
<reference evidence="2 3" key="2">
    <citation type="submission" date="2019-09" db="EMBL/GenBank/DDBJ databases">
        <authorList>
            <person name="Jin C."/>
        </authorList>
    </citation>
    <scope>NUCLEOTIDE SEQUENCE [LARGE SCALE GENOMIC DNA]</scope>
    <source>
        <strain evidence="2 3">BN140002</strain>
    </source>
</reference>
<dbReference type="Pfam" id="PF00149">
    <property type="entry name" value="Metallophos"/>
    <property type="match status" value="1"/>
</dbReference>
<accession>A0A5B2V735</accession>
<dbReference type="InterPro" id="IPR004843">
    <property type="entry name" value="Calcineurin-like_PHP"/>
</dbReference>
<dbReference type="GO" id="GO:0008803">
    <property type="term" value="F:bis(5'-nucleosyl)-tetraphosphatase (symmetrical) activity"/>
    <property type="evidence" value="ECO:0007669"/>
    <property type="project" value="TreeGrafter"/>
</dbReference>
<dbReference type="InterPro" id="IPR050126">
    <property type="entry name" value="Ap4A_hydrolase"/>
</dbReference>
<comment type="caution">
    <text evidence="2">The sequence shown here is derived from an EMBL/GenBank/DDBJ whole genome shotgun (WGS) entry which is preliminary data.</text>
</comment>
<organism evidence="2 3">
    <name type="scientific">Salinarimonas soli</name>
    <dbReference type="NCBI Taxonomy" id="1638099"/>
    <lineage>
        <taxon>Bacteria</taxon>
        <taxon>Pseudomonadati</taxon>
        <taxon>Pseudomonadota</taxon>
        <taxon>Alphaproteobacteria</taxon>
        <taxon>Hyphomicrobiales</taxon>
        <taxon>Salinarimonadaceae</taxon>
        <taxon>Salinarimonas</taxon>
    </lineage>
</organism>
<dbReference type="PANTHER" id="PTHR42850">
    <property type="entry name" value="METALLOPHOSPHOESTERASE"/>
    <property type="match status" value="1"/>
</dbReference>
<dbReference type="EMBL" id="VUOA01000043">
    <property type="protein sequence ID" value="KAA2234771.1"/>
    <property type="molecule type" value="Genomic_DNA"/>
</dbReference>
<reference evidence="2 3" key="1">
    <citation type="submission" date="2019-09" db="EMBL/GenBank/DDBJ databases">
        <title>Salinarimonas rosea gen. nov., sp. nov., a new member of the a-2 subgroup of the Proteobacteria.</title>
        <authorList>
            <person name="Liu J."/>
        </authorList>
    </citation>
    <scope>NUCLEOTIDE SEQUENCE [LARGE SCALE GENOMIC DNA]</scope>
    <source>
        <strain evidence="2 3">BN140002</strain>
    </source>
</reference>
<dbReference type="GO" id="GO:0110154">
    <property type="term" value="P:RNA decapping"/>
    <property type="evidence" value="ECO:0007669"/>
    <property type="project" value="TreeGrafter"/>
</dbReference>
<feature type="domain" description="Calcineurin-like phosphoesterase" evidence="1">
    <location>
        <begin position="27"/>
        <end position="220"/>
    </location>
</feature>
<gene>
    <name evidence="2" type="ORF">F0L46_22745</name>
</gene>
<sequence length="254" mass="28449">MSRWKIFRRRPERVAPPPPARVPDGVRVYAVGDIHGRADLLDAVLSRIDRHRAESGPAQCFEVFLGDYIDRGPNSRGTIERLIERSSGRHSRVVTLCGNHEDMLLEALRNPERLNVWARNGGFETLMSYGVTVPARITPATAEAVVEEARALLPVSHRQFLFGLGDSFRCGDYLFVHAGVRPGVPLDRQSRSDLLWIRDEFIEAEEDFGAIVVHGHTPVREIEFRSNRINIDTGAYITNTLNCLVLEGSDAIAL</sequence>
<evidence type="ECO:0000313" key="3">
    <source>
        <dbReference type="Proteomes" id="UP000323142"/>
    </source>
</evidence>
<dbReference type="SUPFAM" id="SSF56300">
    <property type="entry name" value="Metallo-dependent phosphatases"/>
    <property type="match status" value="1"/>
</dbReference>
<proteinExistence type="predicted"/>
<dbReference type="PANTHER" id="PTHR42850:SF4">
    <property type="entry name" value="ZINC-DEPENDENT ENDOPOLYPHOSPHATASE"/>
    <property type="match status" value="1"/>
</dbReference>
<evidence type="ECO:0000259" key="1">
    <source>
        <dbReference type="Pfam" id="PF00149"/>
    </source>
</evidence>
<dbReference type="Proteomes" id="UP000323142">
    <property type="component" value="Unassembled WGS sequence"/>
</dbReference>
<evidence type="ECO:0000313" key="2">
    <source>
        <dbReference type="EMBL" id="KAA2234771.1"/>
    </source>
</evidence>
<dbReference type="InterPro" id="IPR029052">
    <property type="entry name" value="Metallo-depent_PP-like"/>
</dbReference>
<dbReference type="CDD" id="cd00144">
    <property type="entry name" value="MPP_PPP_family"/>
    <property type="match status" value="1"/>
</dbReference>